<organism evidence="13 14">
    <name type="scientific">Massarina eburnea CBS 473.64</name>
    <dbReference type="NCBI Taxonomy" id="1395130"/>
    <lineage>
        <taxon>Eukaryota</taxon>
        <taxon>Fungi</taxon>
        <taxon>Dikarya</taxon>
        <taxon>Ascomycota</taxon>
        <taxon>Pezizomycotina</taxon>
        <taxon>Dothideomycetes</taxon>
        <taxon>Pleosporomycetidae</taxon>
        <taxon>Pleosporales</taxon>
        <taxon>Massarineae</taxon>
        <taxon>Massarinaceae</taxon>
        <taxon>Massarina</taxon>
    </lineage>
</organism>
<keyword evidence="9 11" id="KW-0326">Glycosidase</keyword>
<dbReference type="Pfam" id="PF00704">
    <property type="entry name" value="Glyco_hydro_18"/>
    <property type="match status" value="1"/>
</dbReference>
<evidence type="ECO:0000256" key="7">
    <source>
        <dbReference type="ARBA" id="ARBA00023024"/>
    </source>
</evidence>
<evidence type="ECO:0000256" key="4">
    <source>
        <dbReference type="ARBA" id="ARBA00012729"/>
    </source>
</evidence>
<dbReference type="GO" id="GO:0008061">
    <property type="term" value="F:chitin binding"/>
    <property type="evidence" value="ECO:0007669"/>
    <property type="project" value="InterPro"/>
</dbReference>
<dbReference type="FunFam" id="3.20.20.80:FF:000075">
    <property type="entry name" value="Sporulation-specific chitinase"/>
    <property type="match status" value="1"/>
</dbReference>
<keyword evidence="5" id="KW-0964">Secreted</keyword>
<proteinExistence type="inferred from homology"/>
<evidence type="ECO:0000256" key="5">
    <source>
        <dbReference type="ARBA" id="ARBA00022525"/>
    </source>
</evidence>
<dbReference type="CDD" id="cd06548">
    <property type="entry name" value="GH18_chitinase"/>
    <property type="match status" value="1"/>
</dbReference>
<evidence type="ECO:0000256" key="1">
    <source>
        <dbReference type="ARBA" id="ARBA00000822"/>
    </source>
</evidence>
<name>A0A6A6S5D0_9PLEO</name>
<dbReference type="AlphaFoldDB" id="A0A6A6S5D0"/>
<dbReference type="FunFam" id="3.10.50.10:FF:000005">
    <property type="entry name" value="Endochitinase B1"/>
    <property type="match status" value="1"/>
</dbReference>
<dbReference type="PANTHER" id="PTHR11177:SF365">
    <property type="entry name" value="ENDOCHITINASE B"/>
    <property type="match status" value="1"/>
</dbReference>
<dbReference type="InterPro" id="IPR050314">
    <property type="entry name" value="Glycosyl_Hydrlase_18"/>
</dbReference>
<evidence type="ECO:0000259" key="12">
    <source>
        <dbReference type="PROSITE" id="PS51910"/>
    </source>
</evidence>
<dbReference type="PANTHER" id="PTHR11177">
    <property type="entry name" value="CHITINASE"/>
    <property type="match status" value="1"/>
</dbReference>
<dbReference type="InterPro" id="IPR011583">
    <property type="entry name" value="Chitinase_II/V-like_cat"/>
</dbReference>
<reference evidence="13" key="1">
    <citation type="journal article" date="2020" name="Stud. Mycol.">
        <title>101 Dothideomycetes genomes: a test case for predicting lifestyles and emergence of pathogens.</title>
        <authorList>
            <person name="Haridas S."/>
            <person name="Albert R."/>
            <person name="Binder M."/>
            <person name="Bloem J."/>
            <person name="Labutti K."/>
            <person name="Salamov A."/>
            <person name="Andreopoulos B."/>
            <person name="Baker S."/>
            <person name="Barry K."/>
            <person name="Bills G."/>
            <person name="Bluhm B."/>
            <person name="Cannon C."/>
            <person name="Castanera R."/>
            <person name="Culley D."/>
            <person name="Daum C."/>
            <person name="Ezra D."/>
            <person name="Gonzalez J."/>
            <person name="Henrissat B."/>
            <person name="Kuo A."/>
            <person name="Liang C."/>
            <person name="Lipzen A."/>
            <person name="Lutzoni F."/>
            <person name="Magnuson J."/>
            <person name="Mondo S."/>
            <person name="Nolan M."/>
            <person name="Ohm R."/>
            <person name="Pangilinan J."/>
            <person name="Park H.-J."/>
            <person name="Ramirez L."/>
            <person name="Alfaro M."/>
            <person name="Sun H."/>
            <person name="Tritt A."/>
            <person name="Yoshinaga Y."/>
            <person name="Zwiers L.-H."/>
            <person name="Turgeon B."/>
            <person name="Goodwin S."/>
            <person name="Spatafora J."/>
            <person name="Crous P."/>
            <person name="Grigoriev I."/>
        </authorList>
    </citation>
    <scope>NUCLEOTIDE SEQUENCE</scope>
    <source>
        <strain evidence="13">CBS 473.64</strain>
    </source>
</reference>
<dbReference type="InterPro" id="IPR001579">
    <property type="entry name" value="Glyco_hydro_18_chit_AS"/>
</dbReference>
<evidence type="ECO:0000313" key="13">
    <source>
        <dbReference type="EMBL" id="KAF2641618.1"/>
    </source>
</evidence>
<keyword evidence="8" id="KW-0119">Carbohydrate metabolism</keyword>
<dbReference type="InterPro" id="IPR017853">
    <property type="entry name" value="GH"/>
</dbReference>
<dbReference type="PROSITE" id="PS01095">
    <property type="entry name" value="GH18_1"/>
    <property type="match status" value="1"/>
</dbReference>
<gene>
    <name evidence="13" type="ORF">P280DRAFT_517811</name>
</gene>
<evidence type="ECO:0000256" key="6">
    <source>
        <dbReference type="ARBA" id="ARBA00022801"/>
    </source>
</evidence>
<sequence length="405" mass="45217">MANEGYRSVAYFVNWGIYGRKYFPKNIPVEKLTHVLYSFGDNRDDGEVILTDQWSDLQIHYDGDSWNDPGNNLYGNMKQLNLLKQKNRNLKVLLSIGGWTYAHEQKHFDGPCSSPQGRKRFADSCVKLIKDVGFDGIDIDWEYPQNQEQGQQLLLLLQEIRSAMDAYADHLAAGSGQRPHFALSIAAPAGESNYRNMPLGPIAQVLDFVNLMAYDYAGSWDQNAGHQANLFHSASNPTCAPFNTKSVVDVYLTQGVPANKLVIGMPLYGRAFTNTDGIGKPFQGVGQGSWEQGVWDFKDLPQSGAQEFFDQEAGATYSYDNSSRTLVTYDNLDMAMRKAEYIKNNGLGGAMWWELSGDRQDQGSIVTGVSNALGGFDGSRLERKSNWISYPDSQYDNLKNGFPNN</sequence>
<protein>
    <recommendedName>
        <fullName evidence="4">chitinase</fullName>
        <ecNumber evidence="4">3.2.1.14</ecNumber>
    </recommendedName>
</protein>
<keyword evidence="6 11" id="KW-0378">Hydrolase</keyword>
<keyword evidence="14" id="KW-1185">Reference proteome</keyword>
<dbReference type="SUPFAM" id="SSF54556">
    <property type="entry name" value="Chitinase insertion domain"/>
    <property type="match status" value="1"/>
</dbReference>
<keyword evidence="10" id="KW-0624">Polysaccharide degradation</keyword>
<keyword evidence="7" id="KW-0146">Chitin degradation</keyword>
<dbReference type="EC" id="3.2.1.14" evidence="4"/>
<dbReference type="GO" id="GO:0005576">
    <property type="term" value="C:extracellular region"/>
    <property type="evidence" value="ECO:0007669"/>
    <property type="project" value="UniProtKB-SubCell"/>
</dbReference>
<evidence type="ECO:0000256" key="10">
    <source>
        <dbReference type="ARBA" id="ARBA00023326"/>
    </source>
</evidence>
<comment type="catalytic activity">
    <reaction evidence="1">
        <text>Random endo-hydrolysis of N-acetyl-beta-D-glucosaminide (1-&gt;4)-beta-linkages in chitin and chitodextrins.</text>
        <dbReference type="EC" id="3.2.1.14"/>
    </reaction>
</comment>
<evidence type="ECO:0000256" key="8">
    <source>
        <dbReference type="ARBA" id="ARBA00023277"/>
    </source>
</evidence>
<comment type="subcellular location">
    <subcellularLocation>
        <location evidence="2">Secreted</location>
    </subcellularLocation>
</comment>
<dbReference type="PROSITE" id="PS51910">
    <property type="entry name" value="GH18_2"/>
    <property type="match status" value="1"/>
</dbReference>
<dbReference type="EMBL" id="MU006783">
    <property type="protein sequence ID" value="KAF2641618.1"/>
    <property type="molecule type" value="Genomic_DNA"/>
</dbReference>
<evidence type="ECO:0000256" key="11">
    <source>
        <dbReference type="RuleBase" id="RU000489"/>
    </source>
</evidence>
<dbReference type="Gene3D" id="3.20.20.80">
    <property type="entry name" value="Glycosidases"/>
    <property type="match status" value="1"/>
</dbReference>
<dbReference type="SUPFAM" id="SSF51445">
    <property type="entry name" value="(Trans)glycosidases"/>
    <property type="match status" value="1"/>
</dbReference>
<evidence type="ECO:0000256" key="9">
    <source>
        <dbReference type="ARBA" id="ARBA00023295"/>
    </source>
</evidence>
<dbReference type="GO" id="GO:0008843">
    <property type="term" value="F:endochitinase activity"/>
    <property type="evidence" value="ECO:0007669"/>
    <property type="project" value="UniProtKB-EC"/>
</dbReference>
<comment type="similarity">
    <text evidence="3">Belongs to the glycosyl hydrolase 18 family. Chitinase class V subfamily.</text>
</comment>
<dbReference type="Proteomes" id="UP000799753">
    <property type="component" value="Unassembled WGS sequence"/>
</dbReference>
<dbReference type="InterPro" id="IPR001223">
    <property type="entry name" value="Glyco_hydro18_cat"/>
</dbReference>
<accession>A0A6A6S5D0</accession>
<evidence type="ECO:0000256" key="3">
    <source>
        <dbReference type="ARBA" id="ARBA00008682"/>
    </source>
</evidence>
<dbReference type="OrthoDB" id="76388at2759"/>
<dbReference type="InterPro" id="IPR029070">
    <property type="entry name" value="Chitinase_insertion_sf"/>
</dbReference>
<dbReference type="GO" id="GO:0000272">
    <property type="term" value="P:polysaccharide catabolic process"/>
    <property type="evidence" value="ECO:0007669"/>
    <property type="project" value="UniProtKB-KW"/>
</dbReference>
<dbReference type="SMART" id="SM00636">
    <property type="entry name" value="Glyco_18"/>
    <property type="match status" value="1"/>
</dbReference>
<feature type="domain" description="GH18" evidence="12">
    <location>
        <begin position="6"/>
        <end position="376"/>
    </location>
</feature>
<evidence type="ECO:0000256" key="2">
    <source>
        <dbReference type="ARBA" id="ARBA00004613"/>
    </source>
</evidence>
<dbReference type="GO" id="GO:0006032">
    <property type="term" value="P:chitin catabolic process"/>
    <property type="evidence" value="ECO:0007669"/>
    <property type="project" value="UniProtKB-KW"/>
</dbReference>
<evidence type="ECO:0000313" key="14">
    <source>
        <dbReference type="Proteomes" id="UP000799753"/>
    </source>
</evidence>
<dbReference type="Gene3D" id="3.10.50.10">
    <property type="match status" value="1"/>
</dbReference>